<reference evidence="6 7" key="1">
    <citation type="journal article" date="2015" name="J. Biotechnol.">
        <title>Complete genome sequence of Paenibacillus beijingensis 7188(T) (=DSM 24997(T)), a novel rhizobacterium from jujube garden soil.</title>
        <authorList>
            <person name="Kwak Y."/>
            <person name="Shin J.H."/>
        </authorList>
    </citation>
    <scope>NUCLEOTIDE SEQUENCE [LARGE SCALE GENOMIC DNA]</scope>
    <source>
        <strain evidence="6 7">DSM 24997</strain>
    </source>
</reference>
<dbReference type="KEGG" id="pbj:VN24_22305"/>
<keyword evidence="4" id="KW-0720">Serine protease</keyword>
<dbReference type="Pfam" id="PF07676">
    <property type="entry name" value="PD40"/>
    <property type="match status" value="3"/>
</dbReference>
<dbReference type="FunFam" id="3.40.50.1820:FF:000028">
    <property type="entry name" value="S9 family peptidase"/>
    <property type="match status" value="1"/>
</dbReference>
<dbReference type="PANTHER" id="PTHR42776:SF27">
    <property type="entry name" value="DIPEPTIDYL PEPTIDASE FAMILY MEMBER 6"/>
    <property type="match status" value="1"/>
</dbReference>
<dbReference type="InterPro" id="IPR001375">
    <property type="entry name" value="Peptidase_S9_cat"/>
</dbReference>
<dbReference type="InterPro" id="IPR029058">
    <property type="entry name" value="AB_hydrolase_fold"/>
</dbReference>
<dbReference type="Gene3D" id="2.120.10.30">
    <property type="entry name" value="TolB, C-terminal domain"/>
    <property type="match status" value="2"/>
</dbReference>
<dbReference type="GO" id="GO:0006508">
    <property type="term" value="P:proteolysis"/>
    <property type="evidence" value="ECO:0007669"/>
    <property type="project" value="UniProtKB-KW"/>
</dbReference>
<sequence>MSWKRKAQADDLFQLKSVVDPQMDPDGKRCLFVVTETDEENDTYRSNLYCAAIDPKGEPTPWTFGDTANFTPRWSPDGRSVCFISNRSGNNQLFIINPGGGEARQLTFHPSGAGNPVWSPDGTRIAFQIALGPGESLQDRENGKKKREKLVPLEIDRMKYKFEGKGLWDSRYTHIAVVNIATGEMEQLTNGEHDYQLLSWSPDGKQLAIAADLSDDPDFSFVQDILLYHLETKAFANLTDRRGIFSSAEWSPDGKKIAIIGHEKECEYGTFTKIWMYDVTEKKLTCLTTDWDVAVGDYGLGDLQQGVVRPGIIWCDDSCSFYFAGTNLGSIHVCRGTVDGQIDAVLSGRQHVYGLSTGGKSGRVVVAVSKPAFPGELFVLETETGELDQITYFNETYREQVVLTDAEPIPFQSRDGWELHGWYMKPAAVLEGQQVPLIVEIHGGPHSMYSNTYYHEFQTLVSKGYALLFINPRGSLGYGQKFANAVRGDNGGKDYEDIMDAVDYALEQFDFIDPNRLGVTGGSYGGFMTSWIVGHTNRFKAAVAQRPITNWISQHGVSDEGYYLIETQLKASLQDFDHLWKKSPLAYADRIETPLLLLHGEQDLRCPIDHSEQLFIALKRQRKTVKLVRFPDSNHQYWRSGKPSLRISHINYISGWFDQYL</sequence>
<protein>
    <submittedName>
        <fullName evidence="6">Peptidase</fullName>
    </submittedName>
</protein>
<evidence type="ECO:0000256" key="3">
    <source>
        <dbReference type="ARBA" id="ARBA00022801"/>
    </source>
</evidence>
<dbReference type="HOGENOM" id="CLU_008615_2_1_9"/>
<gene>
    <name evidence="6" type="ORF">VN24_22305</name>
</gene>
<comment type="similarity">
    <text evidence="1">Belongs to the peptidase S9C family.</text>
</comment>
<evidence type="ECO:0000256" key="1">
    <source>
        <dbReference type="ARBA" id="ARBA00010040"/>
    </source>
</evidence>
<reference evidence="7" key="2">
    <citation type="submission" date="2015-03" db="EMBL/GenBank/DDBJ databases">
        <title>Genome sequence of Paenibacillus beijingensis strain DSM 24997T.</title>
        <authorList>
            <person name="Kwak Y."/>
            <person name="Shin J.-H."/>
        </authorList>
    </citation>
    <scope>NUCLEOTIDE SEQUENCE [LARGE SCALE GENOMIC DNA]</scope>
    <source>
        <strain evidence="7">DSM 24997</strain>
    </source>
</reference>
<dbReference type="EMBL" id="CP011058">
    <property type="protein sequence ID" value="AJY76797.1"/>
    <property type="molecule type" value="Genomic_DNA"/>
</dbReference>
<proteinExistence type="inferred from homology"/>
<dbReference type="OrthoDB" id="108903at2"/>
<dbReference type="SUPFAM" id="SSF82171">
    <property type="entry name" value="DPP6 N-terminal domain-like"/>
    <property type="match status" value="1"/>
</dbReference>
<dbReference type="PANTHER" id="PTHR42776">
    <property type="entry name" value="SERINE PEPTIDASE S9 FAMILY MEMBER"/>
    <property type="match status" value="1"/>
</dbReference>
<dbReference type="Pfam" id="PF00326">
    <property type="entry name" value="Peptidase_S9"/>
    <property type="match status" value="1"/>
</dbReference>
<dbReference type="RefSeq" id="WP_045672222.1">
    <property type="nucleotide sequence ID" value="NZ_CP011058.1"/>
</dbReference>
<dbReference type="InterPro" id="IPR011042">
    <property type="entry name" value="6-blade_b-propeller_TolB-like"/>
</dbReference>
<keyword evidence="3" id="KW-0378">Hydrolase</keyword>
<dbReference type="STRING" id="1126833.VN24_22305"/>
<evidence type="ECO:0000313" key="7">
    <source>
        <dbReference type="Proteomes" id="UP000032633"/>
    </source>
</evidence>
<dbReference type="InterPro" id="IPR011659">
    <property type="entry name" value="WD40"/>
</dbReference>
<evidence type="ECO:0000256" key="4">
    <source>
        <dbReference type="ARBA" id="ARBA00022825"/>
    </source>
</evidence>
<evidence type="ECO:0000313" key="6">
    <source>
        <dbReference type="EMBL" id="AJY76797.1"/>
    </source>
</evidence>
<dbReference type="SUPFAM" id="SSF53474">
    <property type="entry name" value="alpha/beta-Hydrolases"/>
    <property type="match status" value="1"/>
</dbReference>
<evidence type="ECO:0000256" key="2">
    <source>
        <dbReference type="ARBA" id="ARBA00022670"/>
    </source>
</evidence>
<dbReference type="AlphaFoldDB" id="A0A0D5NP68"/>
<dbReference type="Proteomes" id="UP000032633">
    <property type="component" value="Chromosome"/>
</dbReference>
<dbReference type="PATRIC" id="fig|1126833.4.peg.4899"/>
<keyword evidence="7" id="KW-1185">Reference proteome</keyword>
<name>A0A0D5NP68_9BACL</name>
<accession>A0A0D5NP68</accession>
<dbReference type="Gene3D" id="3.40.50.1820">
    <property type="entry name" value="alpha/beta hydrolase"/>
    <property type="match status" value="1"/>
</dbReference>
<dbReference type="GO" id="GO:0004252">
    <property type="term" value="F:serine-type endopeptidase activity"/>
    <property type="evidence" value="ECO:0007669"/>
    <property type="project" value="TreeGrafter"/>
</dbReference>
<evidence type="ECO:0000259" key="5">
    <source>
        <dbReference type="Pfam" id="PF00326"/>
    </source>
</evidence>
<organism evidence="6 7">
    <name type="scientific">Paenibacillus beijingensis</name>
    <dbReference type="NCBI Taxonomy" id="1126833"/>
    <lineage>
        <taxon>Bacteria</taxon>
        <taxon>Bacillati</taxon>
        <taxon>Bacillota</taxon>
        <taxon>Bacilli</taxon>
        <taxon>Bacillales</taxon>
        <taxon>Paenibacillaceae</taxon>
        <taxon>Paenibacillus</taxon>
    </lineage>
</organism>
<keyword evidence="2" id="KW-0645">Protease</keyword>
<feature type="domain" description="Peptidase S9 prolyl oligopeptidase catalytic" evidence="5">
    <location>
        <begin position="453"/>
        <end position="661"/>
    </location>
</feature>